<dbReference type="SUPFAM" id="SSF56300">
    <property type="entry name" value="Metallo-dependent phosphatases"/>
    <property type="match status" value="1"/>
</dbReference>
<name>A0A366EDZ5_9BACI</name>
<evidence type="ECO:0000313" key="2">
    <source>
        <dbReference type="Proteomes" id="UP000252254"/>
    </source>
</evidence>
<organism evidence="1 2">
    <name type="scientific">Paraliobacillus ryukyuensis</name>
    <dbReference type="NCBI Taxonomy" id="200904"/>
    <lineage>
        <taxon>Bacteria</taxon>
        <taxon>Bacillati</taxon>
        <taxon>Bacillota</taxon>
        <taxon>Bacilli</taxon>
        <taxon>Bacillales</taxon>
        <taxon>Bacillaceae</taxon>
        <taxon>Paraliobacillus</taxon>
    </lineage>
</organism>
<sequence>METTSNIAIITDIHGNYAALKTVLNDIAWSKYFFTQFANVKDVTLPSILLLFPKPGKSMRWVSNFSFKCSAIFKPSFPEKPPAGRKIIDSPHPTFLTKYSLVLFDIFLTSLL</sequence>
<accession>A0A366EDZ5</accession>
<dbReference type="InterPro" id="IPR029052">
    <property type="entry name" value="Metallo-depent_PP-like"/>
</dbReference>
<dbReference type="RefSeq" id="WP_113867465.1">
    <property type="nucleotide sequence ID" value="NZ_BAABQN010000002.1"/>
</dbReference>
<evidence type="ECO:0000313" key="1">
    <source>
        <dbReference type="EMBL" id="RBP00641.1"/>
    </source>
</evidence>
<dbReference type="Proteomes" id="UP000252254">
    <property type="component" value="Unassembled WGS sequence"/>
</dbReference>
<dbReference type="EMBL" id="QNRI01000002">
    <property type="protein sequence ID" value="RBP00641.1"/>
    <property type="molecule type" value="Genomic_DNA"/>
</dbReference>
<proteinExistence type="predicted"/>
<comment type="caution">
    <text evidence="1">The sequence shown here is derived from an EMBL/GenBank/DDBJ whole genome shotgun (WGS) entry which is preliminary data.</text>
</comment>
<gene>
    <name evidence="1" type="ORF">DES48_102406</name>
</gene>
<dbReference type="AlphaFoldDB" id="A0A366EDZ5"/>
<keyword evidence="2" id="KW-1185">Reference proteome</keyword>
<protein>
    <submittedName>
        <fullName evidence="1">Uncharacterized protein</fullName>
    </submittedName>
</protein>
<dbReference type="Gene3D" id="3.60.21.10">
    <property type="match status" value="1"/>
</dbReference>
<reference evidence="1 2" key="1">
    <citation type="submission" date="2018-06" db="EMBL/GenBank/DDBJ databases">
        <title>Genomic Encyclopedia of Type Strains, Phase IV (KMG-IV): sequencing the most valuable type-strain genomes for metagenomic binning, comparative biology and taxonomic classification.</title>
        <authorList>
            <person name="Goeker M."/>
        </authorList>
    </citation>
    <scope>NUCLEOTIDE SEQUENCE [LARGE SCALE GENOMIC DNA]</scope>
    <source>
        <strain evidence="1 2">DSM 15140</strain>
    </source>
</reference>